<evidence type="ECO:0000313" key="1">
    <source>
        <dbReference type="EMBL" id="KFO72381.1"/>
    </source>
</evidence>
<evidence type="ECO:0000313" key="2">
    <source>
        <dbReference type="Proteomes" id="UP000053760"/>
    </source>
</evidence>
<dbReference type="SUPFAM" id="SSF58069">
    <property type="entry name" value="Virus ectodomain"/>
    <property type="match status" value="1"/>
</dbReference>
<accession>A0A091FTR2</accession>
<name>A0A091FTR2_CUCCA</name>
<gene>
    <name evidence="1" type="ORF">N303_03601</name>
</gene>
<proteinExistence type="predicted"/>
<dbReference type="Gene3D" id="1.10.287.210">
    <property type="match status" value="1"/>
</dbReference>
<keyword evidence="2" id="KW-1185">Reference proteome</keyword>
<protein>
    <submittedName>
        <fullName evidence="1">Uncharacterized protein</fullName>
    </submittedName>
</protein>
<sequence>AAIDFLLLAQGHGCEEFEGMCCLNLSDHSTSIHAKIKRLQQFL</sequence>
<dbReference type="Proteomes" id="UP000053760">
    <property type="component" value="Unassembled WGS sequence"/>
</dbReference>
<feature type="non-terminal residue" evidence="1">
    <location>
        <position position="43"/>
    </location>
</feature>
<feature type="non-terminal residue" evidence="1">
    <location>
        <position position="1"/>
    </location>
</feature>
<organism evidence="1 2">
    <name type="scientific">Cuculus canorus</name>
    <name type="common">Common cuckoo</name>
    <dbReference type="NCBI Taxonomy" id="55661"/>
    <lineage>
        <taxon>Eukaryota</taxon>
        <taxon>Metazoa</taxon>
        <taxon>Chordata</taxon>
        <taxon>Craniata</taxon>
        <taxon>Vertebrata</taxon>
        <taxon>Euteleostomi</taxon>
        <taxon>Archelosauria</taxon>
        <taxon>Archosauria</taxon>
        <taxon>Dinosauria</taxon>
        <taxon>Saurischia</taxon>
        <taxon>Theropoda</taxon>
        <taxon>Coelurosauria</taxon>
        <taxon>Aves</taxon>
        <taxon>Neognathae</taxon>
        <taxon>Neoaves</taxon>
        <taxon>Otidimorphae</taxon>
        <taxon>Cuculiformes</taxon>
        <taxon>Cuculidae</taxon>
        <taxon>Cuculus</taxon>
    </lineage>
</organism>
<dbReference type="EMBL" id="KL447303">
    <property type="protein sequence ID" value="KFO72381.1"/>
    <property type="molecule type" value="Genomic_DNA"/>
</dbReference>
<reference evidence="1 2" key="1">
    <citation type="submission" date="2014-04" db="EMBL/GenBank/DDBJ databases">
        <title>Genome evolution of avian class.</title>
        <authorList>
            <person name="Zhang G."/>
            <person name="Li C."/>
        </authorList>
    </citation>
    <scope>NUCLEOTIDE SEQUENCE [LARGE SCALE GENOMIC DNA]</scope>
    <source>
        <strain evidence="1">BGI_N303</strain>
    </source>
</reference>
<dbReference type="AlphaFoldDB" id="A0A091FTR2"/>